<protein>
    <submittedName>
        <fullName evidence="8">PTS system glucose-specific transporter subunit IIA</fullName>
        <ecNumber evidence="8">2.7.1.-</ecNumber>
        <ecNumber evidence="8">2.7.1.69</ecNumber>
    </submittedName>
</protein>
<dbReference type="InterPro" id="IPR011055">
    <property type="entry name" value="Dup_hybrid_motif"/>
</dbReference>
<dbReference type="InterPro" id="IPR050890">
    <property type="entry name" value="PTS_EIIA_component"/>
</dbReference>
<evidence type="ECO:0000256" key="2">
    <source>
        <dbReference type="ARBA" id="ARBA00022448"/>
    </source>
</evidence>
<dbReference type="OrthoDB" id="92465at2"/>
<comment type="subcellular location">
    <subcellularLocation>
        <location evidence="1">Cytoplasm</location>
    </subcellularLocation>
</comment>
<dbReference type="RefSeq" id="WP_055333920.1">
    <property type="nucleotide sequence ID" value="NZ_CDNF01000003.1"/>
</dbReference>
<gene>
    <name evidence="8" type="primary">ptsG-A</name>
    <name evidence="8" type="ORF">R28058_08991</name>
</gene>
<feature type="domain" description="PTS EIIA type-1" evidence="7">
    <location>
        <begin position="35"/>
        <end position="139"/>
    </location>
</feature>
<dbReference type="FunFam" id="2.70.70.10:FF:000001">
    <property type="entry name" value="PTS system glucose-specific IIA component"/>
    <property type="match status" value="1"/>
</dbReference>
<evidence type="ECO:0000256" key="6">
    <source>
        <dbReference type="ARBA" id="ARBA00022777"/>
    </source>
</evidence>
<dbReference type="SUPFAM" id="SSF51261">
    <property type="entry name" value="Duplicated hybrid motif"/>
    <property type="match status" value="1"/>
</dbReference>
<dbReference type="InterPro" id="IPR001127">
    <property type="entry name" value="PTS_EIIA_1_perm"/>
</dbReference>
<dbReference type="Proteomes" id="UP000049127">
    <property type="component" value="Unassembled WGS sequence"/>
</dbReference>
<evidence type="ECO:0000256" key="4">
    <source>
        <dbReference type="ARBA" id="ARBA00022679"/>
    </source>
</evidence>
<dbReference type="PANTHER" id="PTHR45008">
    <property type="entry name" value="PTS SYSTEM GLUCOSE-SPECIFIC EIIA COMPONENT"/>
    <property type="match status" value="1"/>
</dbReference>
<evidence type="ECO:0000259" key="7">
    <source>
        <dbReference type="PROSITE" id="PS51093"/>
    </source>
</evidence>
<dbReference type="GO" id="GO:0016301">
    <property type="term" value="F:kinase activity"/>
    <property type="evidence" value="ECO:0007669"/>
    <property type="project" value="UniProtKB-KW"/>
</dbReference>
<dbReference type="AlphaFoldDB" id="A0A0C7PMS0"/>
<keyword evidence="2" id="KW-0813">Transport</keyword>
<dbReference type="GO" id="GO:0009401">
    <property type="term" value="P:phosphoenolpyruvate-dependent sugar phosphotransferase system"/>
    <property type="evidence" value="ECO:0007669"/>
    <property type="project" value="UniProtKB-KW"/>
</dbReference>
<evidence type="ECO:0000256" key="5">
    <source>
        <dbReference type="ARBA" id="ARBA00022683"/>
    </source>
</evidence>
<dbReference type="EMBL" id="CEKZ01000003">
    <property type="protein sequence ID" value="CEQ03166.1"/>
    <property type="molecule type" value="Genomic_DNA"/>
</dbReference>
<sequence length="165" mass="17636">MGLFDIFKKSKQEESAKGIVSPTNGELLDISKVPDEVFSTKMMGDGFAIKSTDGVIVSPVDGKIGVVFETKHAIIIESKEGKEILLHLGIDTVNLKGEGFEVFVNVGDEVKAGDKLVKMDLPFIEANAKSSISPVIFTNLESNESIKVTEGPVNAGEAGKVEIVK</sequence>
<dbReference type="GO" id="GO:0005737">
    <property type="term" value="C:cytoplasm"/>
    <property type="evidence" value="ECO:0007669"/>
    <property type="project" value="UniProtKB-SubCell"/>
</dbReference>
<dbReference type="PROSITE" id="PS51093">
    <property type="entry name" value="PTS_EIIA_TYPE_1"/>
    <property type="match status" value="1"/>
</dbReference>
<accession>A0A0C7PMS0</accession>
<dbReference type="EC" id="2.7.1.69" evidence="8"/>
<dbReference type="EC" id="2.7.1.-" evidence="8"/>
<proteinExistence type="predicted"/>
<evidence type="ECO:0000256" key="3">
    <source>
        <dbReference type="ARBA" id="ARBA00022597"/>
    </source>
</evidence>
<name>A0A0C7PMS0_PARSO</name>
<keyword evidence="4 8" id="KW-0808">Transferase</keyword>
<keyword evidence="6" id="KW-0418">Kinase</keyword>
<dbReference type="NCBIfam" id="TIGR00830">
    <property type="entry name" value="PTBA"/>
    <property type="match status" value="1"/>
</dbReference>
<keyword evidence="3" id="KW-0762">Sugar transport</keyword>
<evidence type="ECO:0000313" key="8">
    <source>
        <dbReference type="EMBL" id="CEQ03166.1"/>
    </source>
</evidence>
<dbReference type="PANTHER" id="PTHR45008:SF1">
    <property type="entry name" value="PTS SYSTEM GLUCOSE-SPECIFIC EIIA COMPONENT"/>
    <property type="match status" value="1"/>
</dbReference>
<evidence type="ECO:0000313" key="9">
    <source>
        <dbReference type="Proteomes" id="UP000049127"/>
    </source>
</evidence>
<dbReference type="Gene3D" id="2.70.70.10">
    <property type="entry name" value="Glucose Permease (Domain IIA)"/>
    <property type="match status" value="1"/>
</dbReference>
<dbReference type="PROSITE" id="PS00371">
    <property type="entry name" value="PTS_EIIA_TYPE_1_HIS"/>
    <property type="match status" value="1"/>
</dbReference>
<dbReference type="Pfam" id="PF00358">
    <property type="entry name" value="PTS_EIIA_1"/>
    <property type="match status" value="1"/>
</dbReference>
<reference evidence="8 9" key="1">
    <citation type="submission" date="2015-01" db="EMBL/GenBank/DDBJ databases">
        <authorList>
            <person name="Aslett A.Martin."/>
            <person name="De Silva Nishadi"/>
        </authorList>
    </citation>
    <scope>NUCLEOTIDE SEQUENCE [LARGE SCALE GENOMIC DNA]</scope>
    <source>
        <strain evidence="8 9">R28058</strain>
    </source>
</reference>
<organism evidence="8 9">
    <name type="scientific">Paraclostridium sordellii</name>
    <name type="common">Clostridium sordellii</name>
    <dbReference type="NCBI Taxonomy" id="1505"/>
    <lineage>
        <taxon>Bacteria</taxon>
        <taxon>Bacillati</taxon>
        <taxon>Bacillota</taxon>
        <taxon>Clostridia</taxon>
        <taxon>Peptostreptococcales</taxon>
        <taxon>Peptostreptococcaceae</taxon>
        <taxon>Paraclostridium</taxon>
    </lineage>
</organism>
<evidence type="ECO:0000256" key="1">
    <source>
        <dbReference type="ARBA" id="ARBA00004496"/>
    </source>
</evidence>
<keyword evidence="5" id="KW-0598">Phosphotransferase system</keyword>